<feature type="domain" description="Malonyl-CoA decarboxylase C-terminal" evidence="1">
    <location>
        <begin position="4"/>
        <end position="227"/>
    </location>
</feature>
<keyword evidence="3" id="KW-1185">Reference proteome</keyword>
<dbReference type="PANTHER" id="PTHR28641:SF1">
    <property type="entry name" value="MALONYL-COA DECARBOXYLASE, MITOCHONDRIAL"/>
    <property type="match status" value="1"/>
</dbReference>
<dbReference type="RefSeq" id="XP_004341677.1">
    <property type="nucleotide sequence ID" value="XM_004341629.1"/>
</dbReference>
<dbReference type="GO" id="GO:2001294">
    <property type="term" value="P:malonyl-CoA catabolic process"/>
    <property type="evidence" value="ECO:0007669"/>
    <property type="project" value="TreeGrafter"/>
</dbReference>
<dbReference type="InterPro" id="IPR042303">
    <property type="entry name" value="Malonyl_CoA_deC_C_sf"/>
</dbReference>
<dbReference type="EMBL" id="KB007932">
    <property type="protein sequence ID" value="ELR19585.1"/>
    <property type="molecule type" value="Genomic_DNA"/>
</dbReference>
<dbReference type="GO" id="GO:0006085">
    <property type="term" value="P:acetyl-CoA biosynthetic process"/>
    <property type="evidence" value="ECO:0007669"/>
    <property type="project" value="TreeGrafter"/>
</dbReference>
<dbReference type="Pfam" id="PF05292">
    <property type="entry name" value="MCD"/>
    <property type="match status" value="1"/>
</dbReference>
<dbReference type="PANTHER" id="PTHR28641">
    <property type="match status" value="1"/>
</dbReference>
<dbReference type="AlphaFoldDB" id="L8H321"/>
<protein>
    <submittedName>
        <fullName evidence="2">Malonyl-CoA decarboxylase</fullName>
    </submittedName>
</protein>
<dbReference type="GeneID" id="14920408"/>
<dbReference type="Gene3D" id="3.40.630.150">
    <property type="entry name" value="Malonyl-CoA decarboxylase, catalytic domain"/>
    <property type="match status" value="1"/>
</dbReference>
<evidence type="ECO:0000313" key="2">
    <source>
        <dbReference type="EMBL" id="ELR19585.1"/>
    </source>
</evidence>
<dbReference type="GO" id="GO:0050080">
    <property type="term" value="F:malonyl-CoA decarboxylase activity"/>
    <property type="evidence" value="ECO:0007669"/>
    <property type="project" value="InterPro"/>
</dbReference>
<name>L8H321_ACACF</name>
<dbReference type="GO" id="GO:0005782">
    <property type="term" value="C:peroxisomal matrix"/>
    <property type="evidence" value="ECO:0007669"/>
    <property type="project" value="TreeGrafter"/>
</dbReference>
<dbReference type="GO" id="GO:0005759">
    <property type="term" value="C:mitochondrial matrix"/>
    <property type="evidence" value="ECO:0007669"/>
    <property type="project" value="TreeGrafter"/>
</dbReference>
<dbReference type="OrthoDB" id="426718at2759"/>
<accession>L8H321</accession>
<dbReference type="KEGG" id="acan:ACA1_197450"/>
<organism evidence="2 3">
    <name type="scientific">Acanthamoeba castellanii (strain ATCC 30010 / Neff)</name>
    <dbReference type="NCBI Taxonomy" id="1257118"/>
    <lineage>
        <taxon>Eukaryota</taxon>
        <taxon>Amoebozoa</taxon>
        <taxon>Discosea</taxon>
        <taxon>Longamoebia</taxon>
        <taxon>Centramoebida</taxon>
        <taxon>Acanthamoebidae</taxon>
        <taxon>Acanthamoeba</taxon>
    </lineage>
</organism>
<reference evidence="2 3" key="1">
    <citation type="journal article" date="2013" name="Genome Biol.">
        <title>Genome of Acanthamoeba castellanii highlights extensive lateral gene transfer and early evolution of tyrosine kinase signaling.</title>
        <authorList>
            <person name="Clarke M."/>
            <person name="Lohan A.J."/>
            <person name="Liu B."/>
            <person name="Lagkouvardos I."/>
            <person name="Roy S."/>
            <person name="Zafar N."/>
            <person name="Bertelli C."/>
            <person name="Schilde C."/>
            <person name="Kianianmomeni A."/>
            <person name="Burglin T.R."/>
            <person name="Frech C."/>
            <person name="Turcotte B."/>
            <person name="Kopec K.O."/>
            <person name="Synnott J.M."/>
            <person name="Choo C."/>
            <person name="Paponov I."/>
            <person name="Finkler A."/>
            <person name="Soon Heng Tan C."/>
            <person name="Hutchins A.P."/>
            <person name="Weinmeier T."/>
            <person name="Rattei T."/>
            <person name="Chu J.S."/>
            <person name="Gimenez G."/>
            <person name="Irimia M."/>
            <person name="Rigden D.J."/>
            <person name="Fitzpatrick D.A."/>
            <person name="Lorenzo-Morales J."/>
            <person name="Bateman A."/>
            <person name="Chiu C.H."/>
            <person name="Tang P."/>
            <person name="Hegemann P."/>
            <person name="Fromm H."/>
            <person name="Raoult D."/>
            <person name="Greub G."/>
            <person name="Miranda-Saavedra D."/>
            <person name="Chen N."/>
            <person name="Nash P."/>
            <person name="Ginger M.L."/>
            <person name="Horn M."/>
            <person name="Schaap P."/>
            <person name="Caler L."/>
            <person name="Loftus B."/>
        </authorList>
    </citation>
    <scope>NUCLEOTIDE SEQUENCE [LARGE SCALE GENOMIC DNA]</scope>
    <source>
        <strain evidence="2 3">Neff</strain>
    </source>
</reference>
<evidence type="ECO:0000259" key="1">
    <source>
        <dbReference type="Pfam" id="PF05292"/>
    </source>
</evidence>
<proteinExistence type="predicted"/>
<sequence length="263" mass="29290">MRILVQEPLVYINVAFEPRIATSMKEIYLDEAQRLDPEEAKAAIFYSIVTTQPGLKGVDLPHQLIKWTSRYLHQQYKGLTEFSTLSPIPGFMPWLRLSLSSPSPSSPSLAERKAWLKAMLPAKVEVVAKELGISSSVPPQEALVEALENHRWFENERVVGALQPLMLRLCAHYVITERAVNGSTQALDRVANFHLGNGAYVHGLNWMADLAPLRLSESASLMANYKYPSPADATTGAADAALYHREGIIKASPDVEALLRDRW</sequence>
<gene>
    <name evidence="2" type="ORF">ACA1_197450</name>
</gene>
<dbReference type="OMA" id="YVITERA"/>
<dbReference type="VEuPathDB" id="AmoebaDB:ACA1_197450"/>
<dbReference type="InterPro" id="IPR038917">
    <property type="entry name" value="Malonyl_CoA_deC"/>
</dbReference>
<dbReference type="Proteomes" id="UP000011083">
    <property type="component" value="Unassembled WGS sequence"/>
</dbReference>
<dbReference type="GO" id="GO:0006633">
    <property type="term" value="P:fatty acid biosynthetic process"/>
    <property type="evidence" value="ECO:0007669"/>
    <property type="project" value="InterPro"/>
</dbReference>
<dbReference type="InterPro" id="IPR007956">
    <property type="entry name" value="Malonyl_CoA_deC_C"/>
</dbReference>
<evidence type="ECO:0000313" key="3">
    <source>
        <dbReference type="Proteomes" id="UP000011083"/>
    </source>
</evidence>
<dbReference type="STRING" id="1257118.L8H321"/>